<comment type="caution">
    <text evidence="1">The sequence shown here is derived from an EMBL/GenBank/DDBJ whole genome shotgun (WGS) entry which is preliminary data.</text>
</comment>
<name>A0A1G2TYL9_9BACT</name>
<protein>
    <submittedName>
        <fullName evidence="1">Uncharacterized protein</fullName>
    </submittedName>
</protein>
<dbReference type="EMBL" id="MHWB01000005">
    <property type="protein sequence ID" value="OHB02263.1"/>
    <property type="molecule type" value="Genomic_DNA"/>
</dbReference>
<dbReference type="Proteomes" id="UP000177707">
    <property type="component" value="Unassembled WGS sequence"/>
</dbReference>
<accession>A0A1G2TYL9</accession>
<reference evidence="1 2" key="1">
    <citation type="journal article" date="2016" name="Nat. Commun.">
        <title>Thousands of microbial genomes shed light on interconnected biogeochemical processes in an aquifer system.</title>
        <authorList>
            <person name="Anantharaman K."/>
            <person name="Brown C.T."/>
            <person name="Hug L.A."/>
            <person name="Sharon I."/>
            <person name="Castelle C.J."/>
            <person name="Probst A.J."/>
            <person name="Thomas B.C."/>
            <person name="Singh A."/>
            <person name="Wilkins M.J."/>
            <person name="Karaoz U."/>
            <person name="Brodie E.L."/>
            <person name="Williams K.H."/>
            <person name="Hubbard S.S."/>
            <person name="Banfield J.F."/>
        </authorList>
    </citation>
    <scope>NUCLEOTIDE SEQUENCE [LARGE SCALE GENOMIC DNA]</scope>
</reference>
<evidence type="ECO:0000313" key="2">
    <source>
        <dbReference type="Proteomes" id="UP000177707"/>
    </source>
</evidence>
<organism evidence="1 2">
    <name type="scientific">Candidatus Zambryskibacteria bacterium RIFCSPLOWO2_01_FULL_39_39</name>
    <dbReference type="NCBI Taxonomy" id="1802758"/>
    <lineage>
        <taxon>Bacteria</taxon>
        <taxon>Candidatus Zambryskiibacteriota</taxon>
    </lineage>
</organism>
<gene>
    <name evidence="1" type="ORF">A3A96_02295</name>
</gene>
<dbReference type="AlphaFoldDB" id="A0A1G2TYL9"/>
<evidence type="ECO:0000313" key="1">
    <source>
        <dbReference type="EMBL" id="OHB02263.1"/>
    </source>
</evidence>
<sequence length="71" mass="8331">MLCTNNGGRFFAEHPVFAEGDDDFKNRAFPEWKEDMDRTCVMFSDVRLLYTVTRVIRVDQEEQTTDIVVPQ</sequence>
<proteinExistence type="predicted"/>